<dbReference type="SUPFAM" id="SSF48371">
    <property type="entry name" value="ARM repeat"/>
    <property type="match status" value="1"/>
</dbReference>
<sequence>METECIMLLPSVCAVLANPELPIPDDTCLEKLLDWFKVMTCKELIEVILPLQQDRSLFVSSAANQLLIKLLTLPTQQSMNAPVLSGDGHSSDMRDLLQSTSTENREWTNVVKHVGTHVEETLLSGEPFHIEQSLKLMTLACKTCEPWILQILWEKVVGHIESLLETHPTTLTQPLVELLLSVSSPRSLSMSAISVFLHPLEFILYSASQQPQDQGLLETRFYEDMTIEEQLCRKTSCIALLGNSLSHIHELLEIVLKKVMQATLKYVLCYPDLTAMWPIFDKDLFPVLKKRLCDIRWEVRDSTLELLTHLTLHLQDNEEFPPLLLNSGILQIAMSLLTDHEGYVRASTVSFLGQAIYIMNNKDDKLNSNTIQFTQEGIVSRLVGVLSQDSESFPRRAALRVFTGWLQQCSRLPIENFEETLSVVFKVGCGDFDWEVRVHSLELAEVWIDQTLANTLIPSCPYAVTPSTDLRRKSLSELMLKLKTLQIFDILFVGLHDCDRPVAQKACAVLMSLQKLFEKGDFPTNEVSTNGREKADSILKDCFLTQSSAAQTGLINLTGQTVDDIAEILAALDLKTVQHNLGHSSDYIQKSPHSLLQDILAVAETTVDNVIDCY</sequence>
<comment type="similarity">
    <text evidence="3">Belongs to the BRAT1 family.</text>
</comment>
<dbReference type="GO" id="GO:0006974">
    <property type="term" value="P:DNA damage response"/>
    <property type="evidence" value="ECO:0007669"/>
    <property type="project" value="InterPro"/>
</dbReference>
<dbReference type="InterPro" id="IPR038904">
    <property type="entry name" value="BRAT1"/>
</dbReference>
<evidence type="ECO:0000313" key="4">
    <source>
        <dbReference type="EMBL" id="KAG2455308.1"/>
    </source>
</evidence>
<dbReference type="GO" id="GO:0005634">
    <property type="term" value="C:nucleus"/>
    <property type="evidence" value="ECO:0007669"/>
    <property type="project" value="TreeGrafter"/>
</dbReference>
<dbReference type="InterPro" id="IPR011989">
    <property type="entry name" value="ARM-like"/>
</dbReference>
<keyword evidence="2" id="KW-0963">Cytoplasm</keyword>
<organism evidence="4 5">
    <name type="scientific">Polypterus senegalus</name>
    <name type="common">Senegal bichir</name>
    <dbReference type="NCBI Taxonomy" id="55291"/>
    <lineage>
        <taxon>Eukaryota</taxon>
        <taxon>Metazoa</taxon>
        <taxon>Chordata</taxon>
        <taxon>Craniata</taxon>
        <taxon>Vertebrata</taxon>
        <taxon>Euteleostomi</taxon>
        <taxon>Actinopterygii</taxon>
        <taxon>Polypteriformes</taxon>
        <taxon>Polypteridae</taxon>
        <taxon>Polypterus</taxon>
    </lineage>
</organism>
<feature type="non-terminal residue" evidence="4">
    <location>
        <position position="1"/>
    </location>
</feature>
<feature type="non-terminal residue" evidence="4">
    <location>
        <position position="614"/>
    </location>
</feature>
<comment type="caution">
    <text evidence="4">The sequence shown here is derived from an EMBL/GenBank/DDBJ whole genome shotgun (WGS) entry which is preliminary data.</text>
</comment>
<evidence type="ECO:0000313" key="5">
    <source>
        <dbReference type="Proteomes" id="UP000886611"/>
    </source>
</evidence>
<dbReference type="EMBL" id="JAATIS010009265">
    <property type="protein sequence ID" value="KAG2455308.1"/>
    <property type="molecule type" value="Genomic_DNA"/>
</dbReference>
<evidence type="ECO:0000256" key="1">
    <source>
        <dbReference type="ARBA" id="ARBA00004496"/>
    </source>
</evidence>
<accession>A0A8X8BDX2</accession>
<dbReference type="AlphaFoldDB" id="A0A8X8BDX2"/>
<evidence type="ECO:0000256" key="2">
    <source>
        <dbReference type="ARBA" id="ARBA00022490"/>
    </source>
</evidence>
<dbReference type="GO" id="GO:0005737">
    <property type="term" value="C:cytoplasm"/>
    <property type="evidence" value="ECO:0007669"/>
    <property type="project" value="UniProtKB-SubCell"/>
</dbReference>
<dbReference type="PANTHER" id="PTHR21331">
    <property type="entry name" value="BRCA1-ASSOCIATED ATM ACTIVATOR 1"/>
    <property type="match status" value="1"/>
</dbReference>
<evidence type="ECO:0000256" key="3">
    <source>
        <dbReference type="ARBA" id="ARBA00061308"/>
    </source>
</evidence>
<name>A0A8X8BDX2_POLSE</name>
<dbReference type="Proteomes" id="UP000886611">
    <property type="component" value="Unassembled WGS sequence"/>
</dbReference>
<reference evidence="4 5" key="1">
    <citation type="journal article" date="2021" name="Cell">
        <title>Tracing the genetic footprints of vertebrate landing in non-teleost ray-finned fishes.</title>
        <authorList>
            <person name="Bi X."/>
            <person name="Wang K."/>
            <person name="Yang L."/>
            <person name="Pan H."/>
            <person name="Jiang H."/>
            <person name="Wei Q."/>
            <person name="Fang M."/>
            <person name="Yu H."/>
            <person name="Zhu C."/>
            <person name="Cai Y."/>
            <person name="He Y."/>
            <person name="Gan X."/>
            <person name="Zeng H."/>
            <person name="Yu D."/>
            <person name="Zhu Y."/>
            <person name="Jiang H."/>
            <person name="Qiu Q."/>
            <person name="Yang H."/>
            <person name="Zhang Y.E."/>
            <person name="Wang W."/>
            <person name="Zhu M."/>
            <person name="He S."/>
            <person name="Zhang G."/>
        </authorList>
    </citation>
    <scope>NUCLEOTIDE SEQUENCE [LARGE SCALE GENOMIC DNA]</scope>
    <source>
        <strain evidence="4">Bchr_013</strain>
    </source>
</reference>
<protein>
    <submittedName>
        <fullName evidence="4">BRAT1 protein</fullName>
    </submittedName>
</protein>
<proteinExistence type="inferred from homology"/>
<comment type="subcellular location">
    <subcellularLocation>
        <location evidence="1">Cytoplasm</location>
    </subcellularLocation>
</comment>
<dbReference type="InterPro" id="IPR016024">
    <property type="entry name" value="ARM-type_fold"/>
</dbReference>
<dbReference type="Gene3D" id="1.25.10.10">
    <property type="entry name" value="Leucine-rich Repeat Variant"/>
    <property type="match status" value="1"/>
</dbReference>
<keyword evidence="5" id="KW-1185">Reference proteome</keyword>
<dbReference type="PANTHER" id="PTHR21331:SF2">
    <property type="entry name" value="BRCA1-ASSOCIATED ATM ACTIVATOR 1"/>
    <property type="match status" value="1"/>
</dbReference>
<gene>
    <name evidence="4" type="primary">Brat1</name>
    <name evidence="4" type="ORF">GTO96_0007745</name>
</gene>
<dbReference type="GO" id="GO:0008283">
    <property type="term" value="P:cell population proliferation"/>
    <property type="evidence" value="ECO:0007669"/>
    <property type="project" value="InterPro"/>
</dbReference>